<feature type="compositionally biased region" description="Polar residues" evidence="16">
    <location>
        <begin position="680"/>
        <end position="696"/>
    </location>
</feature>
<keyword evidence="11 15" id="KW-0131">Cell cycle</keyword>
<dbReference type="Gene3D" id="1.10.340.70">
    <property type="match status" value="3"/>
</dbReference>
<dbReference type="Pfam" id="PF17921">
    <property type="entry name" value="Integrase_H2C2"/>
    <property type="match status" value="3"/>
</dbReference>
<evidence type="ECO:0000256" key="2">
    <source>
        <dbReference type="ARBA" id="ARBA00006177"/>
    </source>
</evidence>
<keyword evidence="6 15" id="KW-0805">Transcription regulation</keyword>
<keyword evidence="7 15" id="KW-0175">Coiled coil</keyword>
<evidence type="ECO:0000313" key="18">
    <source>
        <dbReference type="Ensembl" id="ENSLBEP00000004733.1"/>
    </source>
</evidence>
<comment type="catalytic activity">
    <reaction evidence="13">
        <text>a D-aminoacyl-tRNA + H2O = a tRNA + a D-alpha-amino acid + H(+)</text>
        <dbReference type="Rhea" id="RHEA:13953"/>
        <dbReference type="Rhea" id="RHEA-COMP:10123"/>
        <dbReference type="Rhea" id="RHEA-COMP:10124"/>
        <dbReference type="ChEBI" id="CHEBI:15377"/>
        <dbReference type="ChEBI" id="CHEBI:15378"/>
        <dbReference type="ChEBI" id="CHEBI:59871"/>
        <dbReference type="ChEBI" id="CHEBI:78442"/>
        <dbReference type="ChEBI" id="CHEBI:79333"/>
        <dbReference type="EC" id="3.1.1.96"/>
    </reaction>
</comment>
<evidence type="ECO:0000256" key="6">
    <source>
        <dbReference type="ARBA" id="ARBA00023015"/>
    </source>
</evidence>
<dbReference type="OrthoDB" id="6496718at2759"/>
<evidence type="ECO:0000256" key="4">
    <source>
        <dbReference type="ARBA" id="ARBA00022771"/>
    </source>
</evidence>
<evidence type="ECO:0000256" key="11">
    <source>
        <dbReference type="ARBA" id="ARBA00023306"/>
    </source>
</evidence>
<keyword evidence="5" id="KW-0862">Zinc</keyword>
<evidence type="ECO:0000256" key="15">
    <source>
        <dbReference type="RuleBase" id="RU369073"/>
    </source>
</evidence>
<protein>
    <recommendedName>
        <fullName evidence="15">THAP domain-containing protein 1</fullName>
    </recommendedName>
</protein>
<dbReference type="STRING" id="56723.ENSLBEP00000004733"/>
<feature type="domain" description="THAP-type" evidence="17">
    <location>
        <begin position="397"/>
        <end position="483"/>
    </location>
</feature>
<evidence type="ECO:0000256" key="5">
    <source>
        <dbReference type="ARBA" id="ARBA00022833"/>
    </source>
</evidence>
<dbReference type="Gene3D" id="3.50.80.10">
    <property type="entry name" value="D-tyrosyl-tRNA(Tyr) deacylase"/>
    <property type="match status" value="1"/>
</dbReference>
<evidence type="ECO:0000313" key="19">
    <source>
        <dbReference type="Proteomes" id="UP000261660"/>
    </source>
</evidence>
<dbReference type="GO" id="GO:0001935">
    <property type="term" value="P:endothelial cell proliferation"/>
    <property type="evidence" value="ECO:0007669"/>
    <property type="project" value="UniProtKB-UniRule"/>
</dbReference>
<feature type="compositionally biased region" description="Acidic residues" evidence="16">
    <location>
        <begin position="649"/>
        <end position="669"/>
    </location>
</feature>
<keyword evidence="10 15" id="KW-0539">Nucleus</keyword>
<comment type="catalytic activity">
    <reaction evidence="12">
        <text>glycyl-tRNA(Ala) + H2O = tRNA(Ala) + glycine + H(+)</text>
        <dbReference type="Rhea" id="RHEA:53744"/>
        <dbReference type="Rhea" id="RHEA-COMP:9657"/>
        <dbReference type="Rhea" id="RHEA-COMP:13640"/>
        <dbReference type="ChEBI" id="CHEBI:15377"/>
        <dbReference type="ChEBI" id="CHEBI:15378"/>
        <dbReference type="ChEBI" id="CHEBI:57305"/>
        <dbReference type="ChEBI" id="CHEBI:78442"/>
        <dbReference type="ChEBI" id="CHEBI:78522"/>
        <dbReference type="EC" id="3.1.1.96"/>
    </reaction>
</comment>
<feature type="compositionally biased region" description="Low complexity" evidence="16">
    <location>
        <begin position="784"/>
        <end position="794"/>
    </location>
</feature>
<evidence type="ECO:0000256" key="10">
    <source>
        <dbReference type="ARBA" id="ARBA00023242"/>
    </source>
</evidence>
<name>A0A3Q3EC93_9LABR</name>
<evidence type="ECO:0000256" key="3">
    <source>
        <dbReference type="ARBA" id="ARBA00022723"/>
    </source>
</evidence>
<dbReference type="SMART" id="SM00980">
    <property type="entry name" value="THAP"/>
    <property type="match status" value="2"/>
</dbReference>
<dbReference type="AlphaFoldDB" id="A0A3Q3EC93"/>
<keyword evidence="4 14" id="KW-0863">Zinc-finger</keyword>
<dbReference type="InterPro" id="IPR003732">
    <property type="entry name" value="Daa-tRNA_deacyls_DTD"/>
</dbReference>
<evidence type="ECO:0000256" key="12">
    <source>
        <dbReference type="ARBA" id="ARBA00047676"/>
    </source>
</evidence>
<dbReference type="GO" id="GO:0005654">
    <property type="term" value="C:nucleoplasm"/>
    <property type="evidence" value="ECO:0007669"/>
    <property type="project" value="UniProtKB-SubCell"/>
</dbReference>
<evidence type="ECO:0000256" key="9">
    <source>
        <dbReference type="ARBA" id="ARBA00023163"/>
    </source>
</evidence>
<reference evidence="18" key="1">
    <citation type="submission" date="2025-08" db="UniProtKB">
        <authorList>
            <consortium name="Ensembl"/>
        </authorList>
    </citation>
    <scope>IDENTIFICATION</scope>
</reference>
<dbReference type="SUPFAM" id="SSF57716">
    <property type="entry name" value="Glucocorticoid receptor-like (DNA-binding domain)"/>
    <property type="match status" value="2"/>
</dbReference>
<evidence type="ECO:0000259" key="17">
    <source>
        <dbReference type="PROSITE" id="PS50950"/>
    </source>
</evidence>
<dbReference type="GO" id="GO:0005737">
    <property type="term" value="C:cytoplasm"/>
    <property type="evidence" value="ECO:0007669"/>
    <property type="project" value="InterPro"/>
</dbReference>
<evidence type="ECO:0000256" key="13">
    <source>
        <dbReference type="ARBA" id="ARBA00048018"/>
    </source>
</evidence>
<comment type="similarity">
    <text evidence="2 15">Belongs to the THAP1 family.</text>
</comment>
<dbReference type="SUPFAM" id="SSF69500">
    <property type="entry name" value="DTD-like"/>
    <property type="match status" value="1"/>
</dbReference>
<dbReference type="PROSITE" id="PS50950">
    <property type="entry name" value="ZF_THAP"/>
    <property type="match status" value="2"/>
</dbReference>
<dbReference type="GO" id="GO:0051499">
    <property type="term" value="F:D-aminoacyl-tRNA deacylase activity"/>
    <property type="evidence" value="ECO:0007669"/>
    <property type="project" value="UniProtKB-EC"/>
</dbReference>
<keyword evidence="9 15" id="KW-0804">Transcription</keyword>
<feature type="domain" description="THAP-type" evidence="17">
    <location>
        <begin position="120"/>
        <end position="201"/>
    </location>
</feature>
<dbReference type="Gene3D" id="6.20.210.20">
    <property type="entry name" value="THAP domain"/>
    <property type="match status" value="1"/>
</dbReference>
<comment type="subcellular location">
    <subcellularLocation>
        <location evidence="1 15">Nucleus</location>
        <location evidence="1 15">Nucleoplasm</location>
    </subcellularLocation>
</comment>
<dbReference type="InterPro" id="IPR023509">
    <property type="entry name" value="DTD-like_sf"/>
</dbReference>
<organism evidence="18 19">
    <name type="scientific">Labrus bergylta</name>
    <name type="common">ballan wrasse</name>
    <dbReference type="NCBI Taxonomy" id="56723"/>
    <lineage>
        <taxon>Eukaryota</taxon>
        <taxon>Metazoa</taxon>
        <taxon>Chordata</taxon>
        <taxon>Craniata</taxon>
        <taxon>Vertebrata</taxon>
        <taxon>Euteleostomi</taxon>
        <taxon>Actinopterygii</taxon>
        <taxon>Neopterygii</taxon>
        <taxon>Teleostei</taxon>
        <taxon>Neoteleostei</taxon>
        <taxon>Acanthomorphata</taxon>
        <taxon>Eupercaria</taxon>
        <taxon>Labriformes</taxon>
        <taxon>Labridae</taxon>
        <taxon>Labrus</taxon>
    </lineage>
</organism>
<accession>A0A3Q3EC93</accession>
<evidence type="ECO:0000256" key="1">
    <source>
        <dbReference type="ARBA" id="ARBA00004642"/>
    </source>
</evidence>
<dbReference type="InterPro" id="IPR041588">
    <property type="entry name" value="Integrase_H2C2"/>
</dbReference>
<sequence>MPSFELLDKVEQFVRTGTYPVDASKSSKKVTRAASKKFLYKDGRLWRTYRGRLLRVVRSDEEVREVMIRYHDNNNHAGRVRAVKEIMMMFYWVGVTESVKNWIKDCVVCQRQTPTKTPDPPVQFCLAYGCDASSYVYPELSFHRFPKEVEQRRRWLAVAQRDEGSLRTRSCLCSRHFDPSCFTLSEEGQLTLSPDAVPTIIPVTVQEQEGPVTSDEDFLRSKSLEEILSTAAAAAAASRSKDTSDLAFDQSSMEIHEHQYSLPPSDQDAASVQALKVYKKRQTVIESSFQTYNQIARYLSHRVLPMQSKIKRGSLKRMAKRFALIDGVLMFTRVSPPLRVPRSREEVNSILQQFHDNQGHYSQGICQKEISKHFYWASMTRDLSRWISSCNTCTSRTKRKWLRCSVKNCTNCCGPVERGLGLTFHKFPLHNNALLSQWLKAVGRSNWHPRLWSSVCSVHFTEDCFDRSGEKIILHPDALPTLVVHSDSATLSNGPAQPAVGDECEQAYFAKYDAVDLYLRRRTYPHGLSYVEKNTFRRFCKQFTIKDEELHMVRGERVRLVLRNRQQVETALLDYHNELNHLDVNKCLRLLNERYFWKTMRSDVVKWINSCSLCSRKKKPKPDNRTGAGGSNLKELRSPQIHSDFDSGKDDDDYSHDEEADDCDVDDGAESVGNDERMPATNSENRVELSLSQQHETPAKPQPRIPILLHLRSPVNLQPKTPMIFQNKTNNTSFVAKVWTINTATPPQPEAQMETNSSDIHPENLNCVQVPSEVKTQLQDQNRTRSSQGSGRTRYVQVHVISKARDPAAAAATNPPEATSKPSQSSRLKTKSKSQILTEICGGVQRAEKRKKDLAGGSSAKRSSSCGLEPVKALSTKPWPVFTVSGSAPTQAARLSPEVDSPATVRRPRRLQARTVIQQCSQAKVKIRPALDGADAQWAEIQDGMVVYVSFFQGATEDVTHEMARTLMTTKIFRKDTRHLVSILDLPGSVLFVPQDSLVGEPASAKRRMQYKGGCEPWWGAQLFSTLVSACRELMLGSVKCTKAGVQLEQGVYGQKQEIVLNSLEPLTVLLEF</sequence>
<comment type="function">
    <text evidence="15">DNA-binding transcription regulator that regulates endothelial cell proliferation and G1/S cell-cycle progression. Specifically binds the 5'-[AT]NTNN[GT]GGCA[AGT]-3' core DNA sequence and acts by modulating expression of pRB-E2F cell-cycle target genes.</text>
</comment>
<feature type="region of interest" description="Disordered" evidence="16">
    <location>
        <begin position="615"/>
        <end position="701"/>
    </location>
</feature>
<evidence type="ECO:0000256" key="8">
    <source>
        <dbReference type="ARBA" id="ARBA00023125"/>
    </source>
</evidence>
<dbReference type="Ensembl" id="ENSLBET00000004997.1">
    <property type="protein sequence ID" value="ENSLBEP00000004733.1"/>
    <property type="gene ID" value="ENSLBEG00000003672.1"/>
</dbReference>
<keyword evidence="3" id="KW-0479">Metal-binding</keyword>
<feature type="compositionally biased region" description="Polar residues" evidence="16">
    <location>
        <begin position="820"/>
        <end position="835"/>
    </location>
</feature>
<proteinExistence type="inferred from homology"/>
<evidence type="ECO:0000256" key="7">
    <source>
        <dbReference type="ARBA" id="ARBA00023054"/>
    </source>
</evidence>
<dbReference type="GO" id="GO:0003700">
    <property type="term" value="F:DNA-binding transcription factor activity"/>
    <property type="evidence" value="ECO:0007669"/>
    <property type="project" value="UniProtKB-UniRule"/>
</dbReference>
<dbReference type="InterPro" id="IPR026516">
    <property type="entry name" value="THAP1/10"/>
</dbReference>
<feature type="region of interest" description="Disordered" evidence="16">
    <location>
        <begin position="775"/>
        <end position="835"/>
    </location>
</feature>
<dbReference type="InParanoid" id="A0A3Q3EC93"/>
<dbReference type="Pfam" id="PF02580">
    <property type="entry name" value="Tyr_Deacylase"/>
    <property type="match status" value="1"/>
</dbReference>
<dbReference type="SMART" id="SM00692">
    <property type="entry name" value="DM3"/>
    <property type="match status" value="2"/>
</dbReference>
<dbReference type="InterPro" id="IPR006612">
    <property type="entry name" value="THAP_Znf"/>
</dbReference>
<evidence type="ECO:0000256" key="14">
    <source>
        <dbReference type="PROSITE-ProRule" id="PRU00309"/>
    </source>
</evidence>
<dbReference type="GO" id="GO:0008270">
    <property type="term" value="F:zinc ion binding"/>
    <property type="evidence" value="ECO:0007669"/>
    <property type="project" value="UniProtKB-KW"/>
</dbReference>
<dbReference type="GeneTree" id="ENSGT00940000153431"/>
<dbReference type="PANTHER" id="PTHR46600">
    <property type="entry name" value="THAP DOMAIN-CONTAINING"/>
    <property type="match status" value="1"/>
</dbReference>
<dbReference type="Pfam" id="PF05485">
    <property type="entry name" value="THAP"/>
    <property type="match status" value="2"/>
</dbReference>
<feature type="region of interest" description="Disordered" evidence="16">
    <location>
        <begin position="847"/>
        <end position="869"/>
    </location>
</feature>
<keyword evidence="8 14" id="KW-0238">DNA-binding</keyword>
<dbReference type="Proteomes" id="UP000261660">
    <property type="component" value="Unplaced"/>
</dbReference>
<keyword evidence="19" id="KW-1185">Reference proteome</keyword>
<evidence type="ECO:0000256" key="16">
    <source>
        <dbReference type="SAM" id="MobiDB-lite"/>
    </source>
</evidence>
<dbReference type="InterPro" id="IPR038441">
    <property type="entry name" value="THAP_Znf_sf"/>
</dbReference>
<dbReference type="PANTHER" id="PTHR46600:SF1">
    <property type="entry name" value="THAP DOMAIN-CONTAINING PROTEIN 1"/>
    <property type="match status" value="1"/>
</dbReference>
<feature type="compositionally biased region" description="Low complexity" evidence="16">
    <location>
        <begin position="807"/>
        <end position="818"/>
    </location>
</feature>
<dbReference type="GO" id="GO:0043565">
    <property type="term" value="F:sequence-specific DNA binding"/>
    <property type="evidence" value="ECO:0007669"/>
    <property type="project" value="UniProtKB-UniRule"/>
</dbReference>
<reference evidence="18" key="2">
    <citation type="submission" date="2025-09" db="UniProtKB">
        <authorList>
            <consortium name="Ensembl"/>
        </authorList>
    </citation>
    <scope>IDENTIFICATION</scope>
</reference>